<dbReference type="InterPro" id="IPR001765">
    <property type="entry name" value="Carbonic_anhydrase"/>
</dbReference>
<dbReference type="GO" id="GO:0008270">
    <property type="term" value="F:zinc ion binding"/>
    <property type="evidence" value="ECO:0007669"/>
    <property type="project" value="InterPro"/>
</dbReference>
<comment type="caution">
    <text evidence="3">The sequence shown here is derived from an EMBL/GenBank/DDBJ whole genome shotgun (WGS) entry which is preliminary data.</text>
</comment>
<name>A0A919VG55_9CLOT</name>
<comment type="similarity">
    <text evidence="1">Belongs to the beta-class carbonic anhydrase family.</text>
</comment>
<sequence length="182" mass="21305">MDNSLLIKVTDVKDIFEQYINTPIEQLIKYHNLGYPFDNYNKAQLLVGMCMDNRKQLNIPNNFSYILRTGGGNLRYNEFKISYAIALGEVKAIALIGHNNCGMVNLMSKKDRFVKGLVENAGWEEKQAEEHFMSFAPMFEIENEIEFLLSESKRLREKYRNMLIVPLFYNLDDNLLYQIKEN</sequence>
<evidence type="ECO:0000313" key="3">
    <source>
        <dbReference type="EMBL" id="GIM28246.1"/>
    </source>
</evidence>
<feature type="binding site" evidence="2">
    <location>
        <position position="98"/>
    </location>
    <ligand>
        <name>Zn(2+)</name>
        <dbReference type="ChEBI" id="CHEBI:29105"/>
    </ligand>
</feature>
<accession>A0A919VG55</accession>
<evidence type="ECO:0000256" key="2">
    <source>
        <dbReference type="PIRSR" id="PIRSR601765-1"/>
    </source>
</evidence>
<keyword evidence="4" id="KW-1185">Reference proteome</keyword>
<keyword evidence="2" id="KW-0862">Zinc</keyword>
<reference evidence="3" key="1">
    <citation type="submission" date="2021-03" db="EMBL/GenBank/DDBJ databases">
        <title>Taxonomic study of Clostridium polyendosporum from meadow-gley soil under rice.</title>
        <authorList>
            <person name="Kobayashi H."/>
            <person name="Tanizawa Y."/>
            <person name="Yagura M."/>
        </authorList>
    </citation>
    <scope>NUCLEOTIDE SEQUENCE</scope>
    <source>
        <strain evidence="3">JCM 30710</strain>
    </source>
</reference>
<gene>
    <name evidence="3" type="ORF">CPJCM30710_09120</name>
</gene>
<evidence type="ECO:0000256" key="1">
    <source>
        <dbReference type="ARBA" id="ARBA00006217"/>
    </source>
</evidence>
<feature type="binding site" evidence="2">
    <location>
        <position position="101"/>
    </location>
    <ligand>
        <name>Zn(2+)</name>
        <dbReference type="ChEBI" id="CHEBI:29105"/>
    </ligand>
</feature>
<organism evidence="3 4">
    <name type="scientific">Clostridium polyendosporum</name>
    <dbReference type="NCBI Taxonomy" id="69208"/>
    <lineage>
        <taxon>Bacteria</taxon>
        <taxon>Bacillati</taxon>
        <taxon>Bacillota</taxon>
        <taxon>Clostridia</taxon>
        <taxon>Eubacteriales</taxon>
        <taxon>Clostridiaceae</taxon>
        <taxon>Clostridium</taxon>
    </lineage>
</organism>
<dbReference type="RefSeq" id="WP_212902986.1">
    <property type="nucleotide sequence ID" value="NZ_BOPZ01000005.1"/>
</dbReference>
<dbReference type="SMART" id="SM00947">
    <property type="entry name" value="Pro_CA"/>
    <property type="match status" value="1"/>
</dbReference>
<dbReference type="EMBL" id="BOPZ01000005">
    <property type="protein sequence ID" value="GIM28246.1"/>
    <property type="molecule type" value="Genomic_DNA"/>
</dbReference>
<dbReference type="Proteomes" id="UP000679179">
    <property type="component" value="Unassembled WGS sequence"/>
</dbReference>
<dbReference type="Gene3D" id="3.40.1050.10">
    <property type="entry name" value="Carbonic anhydrase"/>
    <property type="match status" value="1"/>
</dbReference>
<dbReference type="GO" id="GO:0004089">
    <property type="term" value="F:carbonate dehydratase activity"/>
    <property type="evidence" value="ECO:0007669"/>
    <property type="project" value="InterPro"/>
</dbReference>
<evidence type="ECO:0000313" key="4">
    <source>
        <dbReference type="Proteomes" id="UP000679179"/>
    </source>
</evidence>
<dbReference type="InterPro" id="IPR036874">
    <property type="entry name" value="Carbonic_anhydrase_sf"/>
</dbReference>
<dbReference type="AlphaFoldDB" id="A0A919VG55"/>
<keyword evidence="2" id="KW-0479">Metal-binding</keyword>
<proteinExistence type="inferred from homology"/>
<dbReference type="SUPFAM" id="SSF53056">
    <property type="entry name" value="beta-carbonic anhydrase, cab"/>
    <property type="match status" value="1"/>
</dbReference>
<comment type="cofactor">
    <cofactor evidence="2">
        <name>Zn(2+)</name>
        <dbReference type="ChEBI" id="CHEBI:29105"/>
    </cofactor>
    <text evidence="2">Binds 1 zinc ion per subunit.</text>
</comment>
<protein>
    <submittedName>
        <fullName evidence="3">Carbonic anhydrase</fullName>
    </submittedName>
</protein>